<dbReference type="PANTHER" id="PTHR30188">
    <property type="entry name" value="ABC TRANSPORTER PERMEASE PROTEIN-RELATED"/>
    <property type="match status" value="1"/>
</dbReference>
<name>A0A9D1T2N7_9BACT</name>
<reference evidence="2" key="1">
    <citation type="submission" date="2020-10" db="EMBL/GenBank/DDBJ databases">
        <authorList>
            <person name="Gilroy R."/>
        </authorList>
    </citation>
    <scope>NUCLEOTIDE SEQUENCE</scope>
    <source>
        <strain evidence="2">35461</strain>
    </source>
</reference>
<keyword evidence="1" id="KW-0472">Membrane</keyword>
<dbReference type="Proteomes" id="UP000886845">
    <property type="component" value="Unassembled WGS sequence"/>
</dbReference>
<evidence type="ECO:0000256" key="1">
    <source>
        <dbReference type="SAM" id="Phobius"/>
    </source>
</evidence>
<dbReference type="EMBL" id="DVOR01000190">
    <property type="protein sequence ID" value="HIV09625.1"/>
    <property type="molecule type" value="Genomic_DNA"/>
</dbReference>
<dbReference type="PANTHER" id="PTHR30188:SF3">
    <property type="entry name" value="ABC TRANSPORTER PERMEASE"/>
    <property type="match status" value="1"/>
</dbReference>
<feature type="transmembrane region" description="Helical" evidence="1">
    <location>
        <begin position="172"/>
        <end position="195"/>
    </location>
</feature>
<protein>
    <submittedName>
        <fullName evidence="2">ABC transporter permease</fullName>
    </submittedName>
</protein>
<dbReference type="GO" id="GO:0005548">
    <property type="term" value="F:phospholipid transporter activity"/>
    <property type="evidence" value="ECO:0007669"/>
    <property type="project" value="TreeGrafter"/>
</dbReference>
<evidence type="ECO:0000313" key="3">
    <source>
        <dbReference type="Proteomes" id="UP000886845"/>
    </source>
</evidence>
<sequence length="346" mass="35756">MPSASVSLPEDLTRADVEALCRAPAPQAVYDCAAVRHADGAGLALLWLLRGQGRLSGALAPDLARSLEAFDAAQAALPKPTPKPAENPIAALGRAECGLLARWGEAIGYLGEILCAFVHLFSGRFRWGDCALAFFRSGVQAVPVMMLIGFLLGLILAFQSAIPLQLFGAESFVGGMVGIALVRELGVLVAAILMAGRTGSAFAAELGAMKVNEEIDALETMGLRPVRFLVLPRVLAGTLALPLLSLFVTLAGLVGGGAVMGVLGFSANYYVDQLQAFVGLSDVLGSFCKAFAFGFSVSAIGCWCGLRAGRDAGAVGTATTAAVVTGIVSIAVLEGLFSVVFYAMGW</sequence>
<keyword evidence="1" id="KW-1133">Transmembrane helix</keyword>
<proteinExistence type="predicted"/>
<feature type="transmembrane region" description="Helical" evidence="1">
    <location>
        <begin position="144"/>
        <end position="166"/>
    </location>
</feature>
<organism evidence="2 3">
    <name type="scientific">Candidatus Spyradenecus faecavium</name>
    <dbReference type="NCBI Taxonomy" id="2840947"/>
    <lineage>
        <taxon>Bacteria</taxon>
        <taxon>Pseudomonadati</taxon>
        <taxon>Lentisphaerota</taxon>
        <taxon>Lentisphaeria</taxon>
        <taxon>Lentisphaerales</taxon>
        <taxon>Lentisphaeraceae</taxon>
        <taxon>Lentisphaeraceae incertae sedis</taxon>
        <taxon>Candidatus Spyradenecus</taxon>
    </lineage>
</organism>
<dbReference type="AlphaFoldDB" id="A0A9D1T2N7"/>
<feature type="transmembrane region" description="Helical" evidence="1">
    <location>
        <begin position="283"/>
        <end position="306"/>
    </location>
</feature>
<comment type="caution">
    <text evidence="2">The sequence shown here is derived from an EMBL/GenBank/DDBJ whole genome shotgun (WGS) entry which is preliminary data.</text>
</comment>
<feature type="transmembrane region" description="Helical" evidence="1">
    <location>
        <begin position="318"/>
        <end position="344"/>
    </location>
</feature>
<dbReference type="GO" id="GO:0043190">
    <property type="term" value="C:ATP-binding cassette (ABC) transporter complex"/>
    <property type="evidence" value="ECO:0007669"/>
    <property type="project" value="InterPro"/>
</dbReference>
<reference evidence="2" key="2">
    <citation type="journal article" date="2021" name="PeerJ">
        <title>Extensive microbial diversity within the chicken gut microbiome revealed by metagenomics and culture.</title>
        <authorList>
            <person name="Gilroy R."/>
            <person name="Ravi A."/>
            <person name="Getino M."/>
            <person name="Pursley I."/>
            <person name="Horton D.L."/>
            <person name="Alikhan N.F."/>
            <person name="Baker D."/>
            <person name="Gharbi K."/>
            <person name="Hall N."/>
            <person name="Watson M."/>
            <person name="Adriaenssens E.M."/>
            <person name="Foster-Nyarko E."/>
            <person name="Jarju S."/>
            <person name="Secka A."/>
            <person name="Antonio M."/>
            <person name="Oren A."/>
            <person name="Chaudhuri R.R."/>
            <person name="La Ragione R."/>
            <person name="Hildebrand F."/>
            <person name="Pallen M.J."/>
        </authorList>
    </citation>
    <scope>NUCLEOTIDE SEQUENCE</scope>
    <source>
        <strain evidence="2">35461</strain>
    </source>
</reference>
<gene>
    <name evidence="2" type="ORF">IAC79_05900</name>
</gene>
<dbReference type="Pfam" id="PF02405">
    <property type="entry name" value="MlaE"/>
    <property type="match status" value="1"/>
</dbReference>
<evidence type="ECO:0000313" key="2">
    <source>
        <dbReference type="EMBL" id="HIV09625.1"/>
    </source>
</evidence>
<dbReference type="InterPro" id="IPR030802">
    <property type="entry name" value="Permease_MalE"/>
</dbReference>
<feature type="transmembrane region" description="Helical" evidence="1">
    <location>
        <begin position="234"/>
        <end position="263"/>
    </location>
</feature>
<accession>A0A9D1T2N7</accession>
<keyword evidence="1" id="KW-0812">Transmembrane</keyword>